<proteinExistence type="predicted"/>
<organism evidence="2 3">
    <name type="scientific">Tanacetum coccineum</name>
    <dbReference type="NCBI Taxonomy" id="301880"/>
    <lineage>
        <taxon>Eukaryota</taxon>
        <taxon>Viridiplantae</taxon>
        <taxon>Streptophyta</taxon>
        <taxon>Embryophyta</taxon>
        <taxon>Tracheophyta</taxon>
        <taxon>Spermatophyta</taxon>
        <taxon>Magnoliopsida</taxon>
        <taxon>eudicotyledons</taxon>
        <taxon>Gunneridae</taxon>
        <taxon>Pentapetalae</taxon>
        <taxon>asterids</taxon>
        <taxon>campanulids</taxon>
        <taxon>Asterales</taxon>
        <taxon>Asteraceae</taxon>
        <taxon>Asteroideae</taxon>
        <taxon>Anthemideae</taxon>
        <taxon>Anthemidinae</taxon>
        <taxon>Tanacetum</taxon>
    </lineage>
</organism>
<comment type="caution">
    <text evidence="2">The sequence shown here is derived from an EMBL/GenBank/DDBJ whole genome shotgun (WGS) entry which is preliminary data.</text>
</comment>
<name>A0ABQ4WK06_9ASTR</name>
<evidence type="ECO:0000313" key="3">
    <source>
        <dbReference type="Proteomes" id="UP001151760"/>
    </source>
</evidence>
<protein>
    <recommendedName>
        <fullName evidence="1">Retrotransposon gag domain-containing protein</fullName>
    </recommendedName>
</protein>
<dbReference type="EMBL" id="BQNB010008711">
    <property type="protein sequence ID" value="GJS53224.1"/>
    <property type="molecule type" value="Genomic_DNA"/>
</dbReference>
<reference evidence="2" key="1">
    <citation type="journal article" date="2022" name="Int. J. Mol. Sci.">
        <title>Draft Genome of Tanacetum Coccineum: Genomic Comparison of Closely Related Tanacetum-Family Plants.</title>
        <authorList>
            <person name="Yamashiro T."/>
            <person name="Shiraishi A."/>
            <person name="Nakayama K."/>
            <person name="Satake H."/>
        </authorList>
    </citation>
    <scope>NUCLEOTIDE SEQUENCE</scope>
</reference>
<reference evidence="2" key="2">
    <citation type="submission" date="2022-01" db="EMBL/GenBank/DDBJ databases">
        <authorList>
            <person name="Yamashiro T."/>
            <person name="Shiraishi A."/>
            <person name="Satake H."/>
            <person name="Nakayama K."/>
        </authorList>
    </citation>
    <scope>NUCLEOTIDE SEQUENCE</scope>
</reference>
<dbReference type="Pfam" id="PF03732">
    <property type="entry name" value="Retrotrans_gag"/>
    <property type="match status" value="1"/>
</dbReference>
<evidence type="ECO:0000259" key="1">
    <source>
        <dbReference type="Pfam" id="PF03732"/>
    </source>
</evidence>
<dbReference type="Proteomes" id="UP001151760">
    <property type="component" value="Unassembled WGS sequence"/>
</dbReference>
<keyword evidence="3" id="KW-1185">Reference proteome</keyword>
<dbReference type="InterPro" id="IPR005162">
    <property type="entry name" value="Retrotrans_gag_dom"/>
</dbReference>
<evidence type="ECO:0000313" key="2">
    <source>
        <dbReference type="EMBL" id="GJS53224.1"/>
    </source>
</evidence>
<feature type="domain" description="Retrotransposon gag" evidence="1">
    <location>
        <begin position="78"/>
        <end position="122"/>
    </location>
</feature>
<gene>
    <name evidence="2" type="ORF">Tco_0626586</name>
</gene>
<dbReference type="PANTHER" id="PTHR33223">
    <property type="entry name" value="CCHC-TYPE DOMAIN-CONTAINING PROTEIN"/>
    <property type="match status" value="1"/>
</dbReference>
<dbReference type="PANTHER" id="PTHR33223:SF11">
    <property type="entry name" value="ELEMENT PROTEIN, PUTATIVE-RELATED"/>
    <property type="match status" value="1"/>
</dbReference>
<sequence>MEEYMIKSREEYGSGVNRPKFDEKAKFELKGQFFKELRDKTFSVSDNEDANEHIEIVLEIVDLFTVPDVTQDQLMLRVFPITLTGTASRWLRNEPAGSITTWEILKGKFLSKYCPPARTAKKME</sequence>
<accession>A0ABQ4WK06</accession>